<accession>A0A9W7G1X7</accession>
<feature type="compositionally biased region" description="Basic residues" evidence="1">
    <location>
        <begin position="481"/>
        <end position="494"/>
    </location>
</feature>
<sequence length="553" mass="60830">MNCRKAEVAIGTRIKRSFGPLGVFHGTVTKSRVLGQSLLYYVSYDDGDDEELEECVLLELLNEVNMEGKDESEDGENRVPDSQVGFSSNKISHKPPSYRPPHPSHHVRTDSLNCASDSAKASADSYSTRGGLFKEDDSIGRQTLSDGGEKGKVMRSKHNKNIISGIHNTASVASSSSDEVIVTTLRNNNTEEGEEKWFAYWNAEYNRHYYFNPDTGETTWTMPDNYIEDDCDEGDSDGGEEVRGEDRISTGINGEDGNELRRGIRKGTRDGVGGEDEITGGKGEERVIRRGKGDDVTEEGKGRDRGEVKRRIGENGMEDRNKEDGLGGTERAERERAMVAMKRSKRKIGMYIFLMVMVVVGAVMVGVVTVKDFKGGIIGMEGEGNDNVGLWGVATNSNNNNNNYEGDNKGGKENKGVGEGGNKEVEVGEGREKGKVVKEGKMGGEKNVHEETINDDGKGGKKGTKDGVGRKVNKEDEGMGKGRKKHQGKTKKGKWVFKPGTGVGYVKGGEMGKEEGERRKRERKCKVPFGKFVWGKECEGVRVWEAEELVMLQ</sequence>
<gene>
    <name evidence="4" type="ORF">TrCOL_g7036</name>
</gene>
<dbReference type="PROSITE" id="PS01159">
    <property type="entry name" value="WW_DOMAIN_1"/>
    <property type="match status" value="1"/>
</dbReference>
<dbReference type="OrthoDB" id="2444812at2759"/>
<feature type="compositionally biased region" description="Basic and acidic residues" evidence="1">
    <location>
        <begin position="406"/>
        <end position="480"/>
    </location>
</feature>
<keyword evidence="5" id="KW-1185">Reference proteome</keyword>
<evidence type="ECO:0000259" key="3">
    <source>
        <dbReference type="PROSITE" id="PS50020"/>
    </source>
</evidence>
<reference evidence="5" key="1">
    <citation type="journal article" date="2023" name="Commun. Biol.">
        <title>Genome analysis of Parmales, the sister group of diatoms, reveals the evolutionary specialization of diatoms from phago-mixotrophs to photoautotrophs.</title>
        <authorList>
            <person name="Ban H."/>
            <person name="Sato S."/>
            <person name="Yoshikawa S."/>
            <person name="Yamada K."/>
            <person name="Nakamura Y."/>
            <person name="Ichinomiya M."/>
            <person name="Sato N."/>
            <person name="Blanc-Mathieu R."/>
            <person name="Endo H."/>
            <person name="Kuwata A."/>
            <person name="Ogata H."/>
        </authorList>
    </citation>
    <scope>NUCLEOTIDE SEQUENCE [LARGE SCALE GENOMIC DNA]</scope>
</reference>
<dbReference type="InterPro" id="IPR036020">
    <property type="entry name" value="WW_dom_sf"/>
</dbReference>
<dbReference type="Pfam" id="PF00397">
    <property type="entry name" value="WW"/>
    <property type="match status" value="1"/>
</dbReference>
<keyword evidence="2" id="KW-0812">Transmembrane</keyword>
<evidence type="ECO:0000256" key="2">
    <source>
        <dbReference type="SAM" id="Phobius"/>
    </source>
</evidence>
<name>A0A9W7G1X7_9STRA</name>
<feature type="compositionally biased region" description="Basic and acidic residues" evidence="1">
    <location>
        <begin position="282"/>
        <end position="334"/>
    </location>
</feature>
<dbReference type="SUPFAM" id="SSF51045">
    <property type="entry name" value="WW domain"/>
    <property type="match status" value="1"/>
</dbReference>
<keyword evidence="2" id="KW-1133">Transmembrane helix</keyword>
<evidence type="ECO:0000313" key="5">
    <source>
        <dbReference type="Proteomes" id="UP001165065"/>
    </source>
</evidence>
<evidence type="ECO:0000313" key="4">
    <source>
        <dbReference type="EMBL" id="GMI28474.1"/>
    </source>
</evidence>
<comment type="caution">
    <text evidence="4">The sequence shown here is derived from an EMBL/GenBank/DDBJ whole genome shotgun (WGS) entry which is preliminary data.</text>
</comment>
<dbReference type="SMART" id="SM00456">
    <property type="entry name" value="WW"/>
    <property type="match status" value="1"/>
</dbReference>
<keyword evidence="2" id="KW-0472">Membrane</keyword>
<dbReference type="Gene3D" id="2.20.70.10">
    <property type="match status" value="1"/>
</dbReference>
<feature type="region of interest" description="Disordered" evidence="1">
    <location>
        <begin position="233"/>
        <end position="334"/>
    </location>
</feature>
<dbReference type="EMBL" id="BRYA01000663">
    <property type="protein sequence ID" value="GMI28474.1"/>
    <property type="molecule type" value="Genomic_DNA"/>
</dbReference>
<protein>
    <recommendedName>
        <fullName evidence="3">WW domain-containing protein</fullName>
    </recommendedName>
</protein>
<dbReference type="CDD" id="cd00201">
    <property type="entry name" value="WW"/>
    <property type="match status" value="1"/>
</dbReference>
<dbReference type="PROSITE" id="PS50020">
    <property type="entry name" value="WW_DOMAIN_2"/>
    <property type="match status" value="1"/>
</dbReference>
<feature type="transmembrane region" description="Helical" evidence="2">
    <location>
        <begin position="348"/>
        <end position="370"/>
    </location>
</feature>
<organism evidence="4 5">
    <name type="scientific">Triparma columacea</name>
    <dbReference type="NCBI Taxonomy" id="722753"/>
    <lineage>
        <taxon>Eukaryota</taxon>
        <taxon>Sar</taxon>
        <taxon>Stramenopiles</taxon>
        <taxon>Ochrophyta</taxon>
        <taxon>Bolidophyceae</taxon>
        <taxon>Parmales</taxon>
        <taxon>Triparmaceae</taxon>
        <taxon>Triparma</taxon>
    </lineage>
</organism>
<evidence type="ECO:0000256" key="1">
    <source>
        <dbReference type="SAM" id="MobiDB-lite"/>
    </source>
</evidence>
<feature type="domain" description="WW" evidence="3">
    <location>
        <begin position="191"/>
        <end position="225"/>
    </location>
</feature>
<feature type="compositionally biased region" description="Low complexity" evidence="1">
    <location>
        <begin position="115"/>
        <end position="125"/>
    </location>
</feature>
<feature type="region of interest" description="Disordered" evidence="1">
    <location>
        <begin position="398"/>
        <end position="494"/>
    </location>
</feature>
<feature type="region of interest" description="Disordered" evidence="1">
    <location>
        <begin position="67"/>
        <end position="153"/>
    </location>
</feature>
<proteinExistence type="predicted"/>
<dbReference type="InterPro" id="IPR001202">
    <property type="entry name" value="WW_dom"/>
</dbReference>
<dbReference type="Proteomes" id="UP001165065">
    <property type="component" value="Unassembled WGS sequence"/>
</dbReference>
<dbReference type="AlphaFoldDB" id="A0A9W7G1X7"/>